<gene>
    <name evidence="2" type="ORF">BDV30DRAFT_597</name>
</gene>
<protein>
    <submittedName>
        <fullName evidence="2">Uncharacterized protein</fullName>
    </submittedName>
</protein>
<keyword evidence="1" id="KW-0812">Transmembrane</keyword>
<evidence type="ECO:0000313" key="2">
    <source>
        <dbReference type="EMBL" id="KAB8279408.1"/>
    </source>
</evidence>
<dbReference type="AlphaFoldDB" id="A0A5N6JL52"/>
<keyword evidence="3" id="KW-1185">Reference proteome</keyword>
<organism evidence="2 3">
    <name type="scientific">Aspergillus minisclerotigenes</name>
    <dbReference type="NCBI Taxonomy" id="656917"/>
    <lineage>
        <taxon>Eukaryota</taxon>
        <taxon>Fungi</taxon>
        <taxon>Dikarya</taxon>
        <taxon>Ascomycota</taxon>
        <taxon>Pezizomycotina</taxon>
        <taxon>Eurotiomycetes</taxon>
        <taxon>Eurotiomycetidae</taxon>
        <taxon>Eurotiales</taxon>
        <taxon>Aspergillaceae</taxon>
        <taxon>Aspergillus</taxon>
        <taxon>Aspergillus subgen. Circumdati</taxon>
    </lineage>
</organism>
<evidence type="ECO:0000256" key="1">
    <source>
        <dbReference type="SAM" id="Phobius"/>
    </source>
</evidence>
<keyword evidence="1" id="KW-1133">Transmembrane helix</keyword>
<proteinExistence type="predicted"/>
<dbReference type="Proteomes" id="UP000326289">
    <property type="component" value="Unassembled WGS sequence"/>
</dbReference>
<evidence type="ECO:0000313" key="3">
    <source>
        <dbReference type="Proteomes" id="UP000326289"/>
    </source>
</evidence>
<dbReference type="EMBL" id="ML732764">
    <property type="protein sequence ID" value="KAB8279408.1"/>
    <property type="molecule type" value="Genomic_DNA"/>
</dbReference>
<reference evidence="2 3" key="1">
    <citation type="submission" date="2019-04" db="EMBL/GenBank/DDBJ databases">
        <title>Fungal friends and foes A comparative genomics study of 23 Aspergillus species from section Flavi.</title>
        <authorList>
            <consortium name="DOE Joint Genome Institute"/>
            <person name="Kjaerbolling I."/>
            <person name="Vesth T.C."/>
            <person name="Frisvad J.C."/>
            <person name="Nybo J.L."/>
            <person name="Theobald S."/>
            <person name="Kildgaard S."/>
            <person name="Petersen T.I."/>
            <person name="Kuo A."/>
            <person name="Sato A."/>
            <person name="Lyhne E.K."/>
            <person name="Kogle M.E."/>
            <person name="Wiebenga A."/>
            <person name="Kun R.S."/>
            <person name="Lubbers R.J."/>
            <person name="Makela M.R."/>
            <person name="Barry K."/>
            <person name="Chovatia M."/>
            <person name="Clum A."/>
            <person name="Daum C."/>
            <person name="Haridas S."/>
            <person name="He G."/>
            <person name="LaButti K."/>
            <person name="Lipzen A."/>
            <person name="Mondo S."/>
            <person name="Pangilinan J."/>
            <person name="Riley R."/>
            <person name="Salamov A."/>
            <person name="Simmons B.A."/>
            <person name="Magnuson J.K."/>
            <person name="Henrissat B."/>
            <person name="Mortensen U.H."/>
            <person name="Larsen T.O."/>
            <person name="De vries R.P."/>
            <person name="Grigoriev I.V."/>
            <person name="Machida M."/>
            <person name="Baker S.E."/>
            <person name="Andersen M.R."/>
        </authorList>
    </citation>
    <scope>NUCLEOTIDE SEQUENCE [LARGE SCALE GENOMIC DNA]</scope>
    <source>
        <strain evidence="2 3">CBS 117635</strain>
    </source>
</reference>
<keyword evidence="1" id="KW-0472">Membrane</keyword>
<sequence length="109" mass="12035">MSERNNQGLSRDKAIMFVIIVVIPFATFPVRIHLFFLAETIAHFFETTTCTGRGRAASGNRSARTKPSCSSAEKLNRFDFNRTSGSGLNPSIPEFRVAGDKAELPVWGL</sequence>
<accession>A0A5N6JL52</accession>
<feature type="transmembrane region" description="Helical" evidence="1">
    <location>
        <begin position="14"/>
        <end position="38"/>
    </location>
</feature>
<name>A0A5N6JL52_9EURO</name>